<dbReference type="Gramene" id="PRQ36986">
    <property type="protein sequence ID" value="PRQ36986"/>
    <property type="gene ID" value="RchiOBHm_Chr4g0397591"/>
</dbReference>
<proteinExistence type="predicted"/>
<organism evidence="2 3">
    <name type="scientific">Rosa chinensis</name>
    <name type="common">China rose</name>
    <dbReference type="NCBI Taxonomy" id="74649"/>
    <lineage>
        <taxon>Eukaryota</taxon>
        <taxon>Viridiplantae</taxon>
        <taxon>Streptophyta</taxon>
        <taxon>Embryophyta</taxon>
        <taxon>Tracheophyta</taxon>
        <taxon>Spermatophyta</taxon>
        <taxon>Magnoliopsida</taxon>
        <taxon>eudicotyledons</taxon>
        <taxon>Gunneridae</taxon>
        <taxon>Pentapetalae</taxon>
        <taxon>rosids</taxon>
        <taxon>fabids</taxon>
        <taxon>Rosales</taxon>
        <taxon>Rosaceae</taxon>
        <taxon>Rosoideae</taxon>
        <taxon>Rosoideae incertae sedis</taxon>
        <taxon>Rosa</taxon>
    </lineage>
</organism>
<feature type="region of interest" description="Disordered" evidence="1">
    <location>
        <begin position="1"/>
        <end position="25"/>
    </location>
</feature>
<reference evidence="2 3" key="1">
    <citation type="journal article" date="2018" name="Nat. Genet.">
        <title>The Rosa genome provides new insights in the design of modern roses.</title>
        <authorList>
            <person name="Bendahmane M."/>
        </authorList>
    </citation>
    <scope>NUCLEOTIDE SEQUENCE [LARGE SCALE GENOMIC DNA]</scope>
    <source>
        <strain evidence="3">cv. Old Blush</strain>
    </source>
</reference>
<protein>
    <submittedName>
        <fullName evidence="2">Uncharacterized protein</fullName>
    </submittedName>
</protein>
<dbReference type="AlphaFoldDB" id="A0A2P6QS22"/>
<sequence>MVKVCESWGHDDMEEDDYRSPEPDCGSKPLIESMIYQRIFTTSEGIQRT</sequence>
<evidence type="ECO:0000313" key="3">
    <source>
        <dbReference type="Proteomes" id="UP000238479"/>
    </source>
</evidence>
<gene>
    <name evidence="2" type="ORF">RchiOBHm_Chr4g0397591</name>
</gene>
<keyword evidence="3" id="KW-1185">Reference proteome</keyword>
<dbReference type="Proteomes" id="UP000238479">
    <property type="component" value="Chromosome 4"/>
</dbReference>
<accession>A0A2P6QS22</accession>
<comment type="caution">
    <text evidence="2">The sequence shown here is derived from an EMBL/GenBank/DDBJ whole genome shotgun (WGS) entry which is preliminary data.</text>
</comment>
<name>A0A2P6QS22_ROSCH</name>
<dbReference type="EMBL" id="PDCK01000042">
    <property type="protein sequence ID" value="PRQ36986.1"/>
    <property type="molecule type" value="Genomic_DNA"/>
</dbReference>
<evidence type="ECO:0000313" key="2">
    <source>
        <dbReference type="EMBL" id="PRQ36986.1"/>
    </source>
</evidence>
<evidence type="ECO:0000256" key="1">
    <source>
        <dbReference type="SAM" id="MobiDB-lite"/>
    </source>
</evidence>